<dbReference type="CTD" id="34097"/>
<dbReference type="InterPro" id="IPR019309">
    <property type="entry name" value="WASHC3"/>
</dbReference>
<dbReference type="GO" id="GO:0006887">
    <property type="term" value="P:exocytosis"/>
    <property type="evidence" value="ECO:0007669"/>
    <property type="project" value="TreeGrafter"/>
</dbReference>
<reference evidence="4" key="1">
    <citation type="submission" date="2025-08" db="UniProtKB">
        <authorList>
            <consortium name="RefSeq"/>
        </authorList>
    </citation>
    <scope>IDENTIFICATION</scope>
</reference>
<gene>
    <name evidence="4" type="primary">LOC107273454</name>
</gene>
<feature type="compositionally biased region" description="Basic and acidic residues" evidence="2">
    <location>
        <begin position="172"/>
        <end position="184"/>
    </location>
</feature>
<evidence type="ECO:0000256" key="1">
    <source>
        <dbReference type="ARBA" id="ARBA00006290"/>
    </source>
</evidence>
<dbReference type="GeneID" id="107273454"/>
<dbReference type="PANTHER" id="PTHR13015">
    <property type="entry name" value="PROTEIN AD-016-RELATED"/>
    <property type="match status" value="1"/>
</dbReference>
<dbReference type="Pfam" id="PF10152">
    <property type="entry name" value="CCDC53"/>
    <property type="match status" value="1"/>
</dbReference>
<feature type="compositionally biased region" description="Low complexity" evidence="2">
    <location>
        <begin position="157"/>
        <end position="170"/>
    </location>
</feature>
<evidence type="ECO:0000256" key="2">
    <source>
        <dbReference type="SAM" id="MobiDB-lite"/>
    </source>
</evidence>
<keyword evidence="3" id="KW-1185">Reference proteome</keyword>
<feature type="region of interest" description="Disordered" evidence="2">
    <location>
        <begin position="154"/>
        <end position="184"/>
    </location>
</feature>
<evidence type="ECO:0000313" key="4">
    <source>
        <dbReference type="RefSeq" id="XP_015607154.1"/>
    </source>
</evidence>
<evidence type="ECO:0000313" key="3">
    <source>
        <dbReference type="Proteomes" id="UP000694920"/>
    </source>
</evidence>
<dbReference type="KEGG" id="ccin:107273454"/>
<protein>
    <submittedName>
        <fullName evidence="4">WASH complex subunit 3</fullName>
    </submittedName>
</protein>
<dbReference type="Gene3D" id="1.20.5.110">
    <property type="match status" value="1"/>
</dbReference>
<accession>A0AAJ7CC45</accession>
<organism evidence="3 4">
    <name type="scientific">Cephus cinctus</name>
    <name type="common">Wheat stem sawfly</name>
    <dbReference type="NCBI Taxonomy" id="211228"/>
    <lineage>
        <taxon>Eukaryota</taxon>
        <taxon>Metazoa</taxon>
        <taxon>Ecdysozoa</taxon>
        <taxon>Arthropoda</taxon>
        <taxon>Hexapoda</taxon>
        <taxon>Insecta</taxon>
        <taxon>Pterygota</taxon>
        <taxon>Neoptera</taxon>
        <taxon>Endopterygota</taxon>
        <taxon>Hymenoptera</taxon>
        <taxon>Cephoidea</taxon>
        <taxon>Cephidae</taxon>
        <taxon>Cephus</taxon>
    </lineage>
</organism>
<dbReference type="AlphaFoldDB" id="A0AAJ7CC45"/>
<dbReference type="RefSeq" id="XP_015607154.1">
    <property type="nucleotide sequence ID" value="XM_015751668.2"/>
</dbReference>
<feature type="region of interest" description="Disordered" evidence="2">
    <location>
        <begin position="102"/>
        <end position="127"/>
    </location>
</feature>
<proteinExistence type="inferred from homology"/>
<dbReference type="PANTHER" id="PTHR13015:SF0">
    <property type="entry name" value="WASH COMPLEX SUBUNIT 3"/>
    <property type="match status" value="1"/>
</dbReference>
<dbReference type="Proteomes" id="UP000694920">
    <property type="component" value="Unplaced"/>
</dbReference>
<sequence>MSDYNIPIIEPTIDYTQVPAIHQKRTIAFINHFIVHTVTFLNKFALSCEERLFNFENKLQRVEASLQLLESRLSSIPGLKETPDHQEDVRVQNEEVKNVEISEQTVDEPDTNEIKVEEPESDKQPIKEDPVYGKYFKMLHVGVPRPAVNLKMQQEGLDPSLLDDPQLLVPKAKPDALGESAKDD</sequence>
<dbReference type="GO" id="GO:0030041">
    <property type="term" value="P:actin filament polymerization"/>
    <property type="evidence" value="ECO:0007669"/>
    <property type="project" value="TreeGrafter"/>
</dbReference>
<name>A0AAJ7CC45_CEPCN</name>
<feature type="compositionally biased region" description="Basic and acidic residues" evidence="2">
    <location>
        <begin position="112"/>
        <end position="127"/>
    </location>
</feature>
<dbReference type="GO" id="GO:0071203">
    <property type="term" value="C:WASH complex"/>
    <property type="evidence" value="ECO:0007669"/>
    <property type="project" value="InterPro"/>
</dbReference>
<comment type="similarity">
    <text evidence="1">Belongs to the CCDC53 family.</text>
</comment>